<dbReference type="GO" id="GO:0005789">
    <property type="term" value="C:endoplasmic reticulum membrane"/>
    <property type="evidence" value="ECO:0007669"/>
    <property type="project" value="UniProtKB-SubCell"/>
</dbReference>
<keyword evidence="8 10" id="KW-1133">Transmembrane helix</keyword>
<dbReference type="OrthoDB" id="422086at2759"/>
<dbReference type="PANTHER" id="PTHR12714">
    <property type="entry name" value="PROTEIN-S ISOPRENYLCYSTEINE O-METHYLTRANSFERASE"/>
    <property type="match status" value="1"/>
</dbReference>
<sequence>MSHRDSSLDSSMMASSPASSTSSLDSPTQGATATSKNGGAWSSSSSSSSPSWGRWVADKYTVQYAIPAAYAPAALQVCITAFPLGVLFGLVLPRITTFIGQMFFEGTHQEGLAWYAHAQLALYLGAWVVFHMLEFMVTASFNPTRLFSDSFLLNNGVHYHIAHLVALLEFGLTAHLYPSSKAIGWTTWVGVVGVGVGQVLRSMAMVQAHNNFSHIVADRKRPDHVLVTRGVYAWTRHPSYVGFFYWAVGTQLMLGNKMALLGFVGALWTFFSRRVRAEERWLLEFFGDEYRHNGACGSEADRILQLSSEKAHPDASNKGGISRVDRDDNGTFTACTAAFGAQLENVDKIPVFLVSASRDCNADRERLPPRAWHLAVLLQTQWSCQGLHDSSVLLIPQPPCASRAFISLGLLVVVNHHLDQRPPPSPHRASWLAADMSMQPLDLLI</sequence>
<dbReference type="HOGENOM" id="CLU_615571_0_0_1"/>
<dbReference type="EMBL" id="AWNI01000009">
    <property type="protein sequence ID" value="ETS62803.1"/>
    <property type="molecule type" value="Genomic_DNA"/>
</dbReference>
<feature type="transmembrane region" description="Helical" evidence="10">
    <location>
        <begin position="112"/>
        <end position="137"/>
    </location>
</feature>
<evidence type="ECO:0000256" key="3">
    <source>
        <dbReference type="ARBA" id="ARBA00012151"/>
    </source>
</evidence>
<keyword evidence="6 10" id="KW-0949">S-adenosyl-L-methionine</keyword>
<protein>
    <recommendedName>
        <fullName evidence="3 10">Protein-S-isoprenylcysteine O-methyltransferase</fullName>
        <ecNumber evidence="3 10">2.1.1.100</ecNumber>
    </recommendedName>
</protein>
<comment type="catalytic activity">
    <reaction evidence="10">
        <text>[protein]-C-terminal S-[(2E,6E)-farnesyl]-L-cysteine + S-adenosyl-L-methionine = [protein]-C-terminal S-[(2E,6E)-farnesyl]-L-cysteine methyl ester + S-adenosyl-L-homocysteine</text>
        <dbReference type="Rhea" id="RHEA:21672"/>
        <dbReference type="Rhea" id="RHEA-COMP:12125"/>
        <dbReference type="Rhea" id="RHEA-COMP:12126"/>
        <dbReference type="ChEBI" id="CHEBI:57856"/>
        <dbReference type="ChEBI" id="CHEBI:59789"/>
        <dbReference type="ChEBI" id="CHEBI:90510"/>
        <dbReference type="ChEBI" id="CHEBI:90511"/>
        <dbReference type="EC" id="2.1.1.100"/>
    </reaction>
</comment>
<feature type="compositionally biased region" description="Low complexity" evidence="11">
    <location>
        <begin position="42"/>
        <end position="51"/>
    </location>
</feature>
<name>W3VME2_MOEAP</name>
<feature type="region of interest" description="Disordered" evidence="11">
    <location>
        <begin position="1"/>
        <end position="52"/>
    </location>
</feature>
<evidence type="ECO:0000256" key="7">
    <source>
        <dbReference type="ARBA" id="ARBA00022692"/>
    </source>
</evidence>
<comment type="subcellular location">
    <subcellularLocation>
        <location evidence="10">Endoplasmic reticulum membrane</location>
        <topology evidence="10">Multi-pass membrane protein</topology>
    </subcellularLocation>
    <subcellularLocation>
        <location evidence="1">Membrane</location>
        <topology evidence="1">Multi-pass membrane protein</topology>
    </subcellularLocation>
</comment>
<evidence type="ECO:0000256" key="4">
    <source>
        <dbReference type="ARBA" id="ARBA00022603"/>
    </source>
</evidence>
<proteinExistence type="inferred from homology"/>
<dbReference type="Proteomes" id="UP000019462">
    <property type="component" value="Unassembled WGS sequence"/>
</dbReference>
<dbReference type="GO" id="GO:0004671">
    <property type="term" value="F:protein C-terminal S-isoprenylcysteine carboxyl O-methyltransferase activity"/>
    <property type="evidence" value="ECO:0007669"/>
    <property type="project" value="UniProtKB-EC"/>
</dbReference>
<dbReference type="Pfam" id="PF04140">
    <property type="entry name" value="ICMT"/>
    <property type="match status" value="1"/>
</dbReference>
<keyword evidence="13" id="KW-1185">Reference proteome</keyword>
<keyword evidence="7 10" id="KW-0812">Transmembrane</keyword>
<dbReference type="PROSITE" id="PS51564">
    <property type="entry name" value="SAM_ICMT"/>
    <property type="match status" value="1"/>
</dbReference>
<comment type="caution">
    <text evidence="12">The sequence shown here is derived from an EMBL/GenBank/DDBJ whole genome shotgun (WGS) entry which is preliminary data.</text>
</comment>
<accession>W3VME2</accession>
<evidence type="ECO:0000256" key="10">
    <source>
        <dbReference type="RuleBase" id="RU362022"/>
    </source>
</evidence>
<feature type="transmembrane region" description="Helical" evidence="10">
    <location>
        <begin position="243"/>
        <end position="271"/>
    </location>
</feature>
<evidence type="ECO:0000256" key="9">
    <source>
        <dbReference type="ARBA" id="ARBA00023136"/>
    </source>
</evidence>
<evidence type="ECO:0000256" key="1">
    <source>
        <dbReference type="ARBA" id="ARBA00004141"/>
    </source>
</evidence>
<dbReference type="PANTHER" id="PTHR12714:SF9">
    <property type="entry name" value="PROTEIN-S-ISOPRENYLCYSTEINE O-METHYLTRANSFERASE"/>
    <property type="match status" value="1"/>
</dbReference>
<dbReference type="InterPro" id="IPR025770">
    <property type="entry name" value="PPMT_MeTrfase"/>
</dbReference>
<dbReference type="GO" id="GO:0032259">
    <property type="term" value="P:methylation"/>
    <property type="evidence" value="ECO:0007669"/>
    <property type="project" value="UniProtKB-KW"/>
</dbReference>
<evidence type="ECO:0000256" key="5">
    <source>
        <dbReference type="ARBA" id="ARBA00022679"/>
    </source>
</evidence>
<keyword evidence="4 10" id="KW-0489">Methyltransferase</keyword>
<evidence type="ECO:0000256" key="8">
    <source>
        <dbReference type="ARBA" id="ARBA00022989"/>
    </source>
</evidence>
<feature type="transmembrane region" description="Helical" evidence="10">
    <location>
        <begin position="182"/>
        <end position="200"/>
    </location>
</feature>
<dbReference type="InterPro" id="IPR007269">
    <property type="entry name" value="ICMT_MeTrfase"/>
</dbReference>
<dbReference type="Gene3D" id="1.20.120.1630">
    <property type="match status" value="1"/>
</dbReference>
<gene>
    <name evidence="12" type="ORF">PaG_02553</name>
</gene>
<comment type="similarity">
    <text evidence="2 10">Belongs to the class VI-like SAM-binding methyltransferase superfamily. Isoprenylcysteine carboxyl methyltransferase family.</text>
</comment>
<feature type="compositionally biased region" description="Polar residues" evidence="11">
    <location>
        <begin position="29"/>
        <end position="41"/>
    </location>
</feature>
<evidence type="ECO:0000256" key="6">
    <source>
        <dbReference type="ARBA" id="ARBA00022691"/>
    </source>
</evidence>
<evidence type="ECO:0000313" key="12">
    <source>
        <dbReference type="EMBL" id="ETS62803.1"/>
    </source>
</evidence>
<keyword evidence="5" id="KW-0808">Transferase</keyword>
<dbReference type="AlphaFoldDB" id="W3VME2"/>
<evidence type="ECO:0000256" key="2">
    <source>
        <dbReference type="ARBA" id="ARBA00009140"/>
    </source>
</evidence>
<evidence type="ECO:0000313" key="13">
    <source>
        <dbReference type="Proteomes" id="UP000019462"/>
    </source>
</evidence>
<feature type="transmembrane region" description="Helical" evidence="10">
    <location>
        <begin position="69"/>
        <end position="92"/>
    </location>
</feature>
<feature type="transmembrane region" description="Helical" evidence="10">
    <location>
        <begin position="157"/>
        <end position="177"/>
    </location>
</feature>
<feature type="compositionally biased region" description="Low complexity" evidence="11">
    <location>
        <begin position="8"/>
        <end position="28"/>
    </location>
</feature>
<evidence type="ECO:0000256" key="11">
    <source>
        <dbReference type="SAM" id="MobiDB-lite"/>
    </source>
</evidence>
<keyword evidence="9 10" id="KW-0472">Membrane</keyword>
<organism evidence="12 13">
    <name type="scientific">Moesziomyces aphidis</name>
    <name type="common">Pseudozyma aphidis</name>
    <dbReference type="NCBI Taxonomy" id="84754"/>
    <lineage>
        <taxon>Eukaryota</taxon>
        <taxon>Fungi</taxon>
        <taxon>Dikarya</taxon>
        <taxon>Basidiomycota</taxon>
        <taxon>Ustilaginomycotina</taxon>
        <taxon>Ustilaginomycetes</taxon>
        <taxon>Ustilaginales</taxon>
        <taxon>Ustilaginaceae</taxon>
        <taxon>Moesziomyces</taxon>
    </lineage>
</organism>
<reference evidence="12 13" key="1">
    <citation type="journal article" date="2014" name="Genome Announc.">
        <title>Genome sequence of the basidiomycetous fungus Pseudozyma aphidis DSM70725, an efficient producer of biosurfactant mannosylerythritol lipids.</title>
        <authorList>
            <person name="Lorenz S."/>
            <person name="Guenther M."/>
            <person name="Grumaz C."/>
            <person name="Rupp S."/>
            <person name="Zibek S."/>
            <person name="Sohn K."/>
        </authorList>
    </citation>
    <scope>NUCLEOTIDE SEQUENCE [LARGE SCALE GENOMIC DNA]</scope>
    <source>
        <strain evidence="13">ATCC 32657 / CBS 517.83 / DSM 70725 / JCM 10318 / NBRC 10182 / NRRL Y-7954 / St-0401</strain>
    </source>
</reference>
<dbReference type="EC" id="2.1.1.100" evidence="3 10"/>
<keyword evidence="10" id="KW-0256">Endoplasmic reticulum</keyword>